<keyword evidence="12" id="KW-0414">Isoprene biosynthesis</keyword>
<keyword evidence="9" id="KW-0460">Magnesium</keyword>
<name>A0A9D6UWX4_9BACT</name>
<dbReference type="InterPro" id="IPR033248">
    <property type="entry name" value="Transketolase_C"/>
</dbReference>
<evidence type="ECO:0000313" key="17">
    <source>
        <dbReference type="EMBL" id="MBI5247925.1"/>
    </source>
</evidence>
<dbReference type="InterPro" id="IPR009014">
    <property type="entry name" value="Transketo_C/PFOR_II"/>
</dbReference>
<evidence type="ECO:0000256" key="10">
    <source>
        <dbReference type="ARBA" id="ARBA00022977"/>
    </source>
</evidence>
<dbReference type="GO" id="GO:0005829">
    <property type="term" value="C:cytosol"/>
    <property type="evidence" value="ECO:0007669"/>
    <property type="project" value="TreeGrafter"/>
</dbReference>
<evidence type="ECO:0000256" key="3">
    <source>
        <dbReference type="ARBA" id="ARBA00004980"/>
    </source>
</evidence>
<comment type="function">
    <text evidence="13">Catalyzes the acyloin condensation reaction between C atoms 2 and 3 of pyruvate and glyceraldehyde 3-phosphate to yield 1-deoxy-D-xylulose-5-phosphate (DXP).</text>
</comment>
<dbReference type="FunFam" id="3.40.50.920:FF:000002">
    <property type="entry name" value="1-deoxy-D-xylulose-5-phosphate synthase"/>
    <property type="match status" value="1"/>
</dbReference>
<dbReference type="PANTHER" id="PTHR43322:SF5">
    <property type="entry name" value="1-DEOXY-D-XYLULOSE-5-PHOSPHATE SYNTHASE, CHLOROPLASTIC"/>
    <property type="match status" value="1"/>
</dbReference>
<comment type="cofactor">
    <cofactor evidence="2">
        <name>thiamine diphosphate</name>
        <dbReference type="ChEBI" id="CHEBI:58937"/>
    </cofactor>
</comment>
<protein>
    <recommendedName>
        <fullName evidence="14">1-deoxy-D-xylulose-5-phosphate synthase</fullName>
        <ecNumber evidence="6">2.2.1.7</ecNumber>
    </recommendedName>
    <alternativeName>
        <fullName evidence="15">1-deoxyxylulose-5-phosphate synthase</fullName>
    </alternativeName>
</protein>
<comment type="subunit">
    <text evidence="5">Homodimer.</text>
</comment>
<comment type="similarity">
    <text evidence="4">Belongs to the transketolase family. DXPS subfamily.</text>
</comment>
<dbReference type="InterPro" id="IPR020826">
    <property type="entry name" value="Transketolase_BS"/>
</dbReference>
<dbReference type="AlphaFoldDB" id="A0A9D6UWX4"/>
<sequence>AKNPKVVAVTAAMEYGTGLAEFARLFPKRFFDVGIAEQHGVVFAAGLAKEGYRPVVAIYSTFMQRGYDHLIHDVCMQKFPVVFAMDRAGLVGEDGPTHHGIFDIAFARSIPNIIIMAPSDEDQLADMLATALTIDGPTAIRYPRSCGLGISLKKEPEVLPVGKGVMLREGHDFLIIAIGSMVSPAVEASRLLATEGIAAGVLDARFVKPLDKELILQMASSAGRVLVVEEGILAGGFGSAILELFSEEGLENVRTSRMGIADCFSEHGTRDALLADFGLTSENIAENARSMLANRSGAILRRFSSIRH</sequence>
<feature type="non-terminal residue" evidence="17">
    <location>
        <position position="1"/>
    </location>
</feature>
<evidence type="ECO:0000256" key="7">
    <source>
        <dbReference type="ARBA" id="ARBA00022679"/>
    </source>
</evidence>
<proteinExistence type="inferred from homology"/>
<keyword evidence="10" id="KW-0784">Thiamine biosynthesis</keyword>
<keyword evidence="7 17" id="KW-0808">Transferase</keyword>
<dbReference type="GO" id="GO:0008661">
    <property type="term" value="F:1-deoxy-D-xylulose-5-phosphate synthase activity"/>
    <property type="evidence" value="ECO:0007669"/>
    <property type="project" value="UniProtKB-EC"/>
</dbReference>
<dbReference type="Gene3D" id="3.40.50.920">
    <property type="match status" value="1"/>
</dbReference>
<evidence type="ECO:0000256" key="15">
    <source>
        <dbReference type="ARBA" id="ARBA00082363"/>
    </source>
</evidence>
<reference evidence="17" key="1">
    <citation type="submission" date="2020-07" db="EMBL/GenBank/DDBJ databases">
        <title>Huge and variable diversity of episymbiotic CPR bacteria and DPANN archaea in groundwater ecosystems.</title>
        <authorList>
            <person name="He C.Y."/>
            <person name="Keren R."/>
            <person name="Whittaker M."/>
            <person name="Farag I.F."/>
            <person name="Doudna J."/>
            <person name="Cate J.H.D."/>
            <person name="Banfield J.F."/>
        </authorList>
    </citation>
    <scope>NUCLEOTIDE SEQUENCE</scope>
    <source>
        <strain evidence="17">NC_groundwater_1664_Pr3_B-0.1um_52_9</strain>
    </source>
</reference>
<comment type="pathway">
    <text evidence="3">Metabolic intermediate biosynthesis; 1-deoxy-D-xylulose 5-phosphate biosynthesis; 1-deoxy-D-xylulose 5-phosphate from D-glyceraldehyde 3-phosphate and pyruvate: step 1/1.</text>
</comment>
<dbReference type="GO" id="GO:0009228">
    <property type="term" value="P:thiamine biosynthetic process"/>
    <property type="evidence" value="ECO:0007669"/>
    <property type="project" value="UniProtKB-KW"/>
</dbReference>
<evidence type="ECO:0000256" key="13">
    <source>
        <dbReference type="ARBA" id="ARBA00055605"/>
    </source>
</evidence>
<keyword evidence="11" id="KW-0786">Thiamine pyrophosphate</keyword>
<dbReference type="GO" id="GO:0016114">
    <property type="term" value="P:terpenoid biosynthetic process"/>
    <property type="evidence" value="ECO:0007669"/>
    <property type="project" value="InterPro"/>
</dbReference>
<feature type="domain" description="Transketolase-like pyrimidine-binding" evidence="16">
    <location>
        <begin position="1"/>
        <end position="150"/>
    </location>
</feature>
<dbReference type="PROSITE" id="PS00802">
    <property type="entry name" value="TRANSKETOLASE_2"/>
    <property type="match status" value="1"/>
</dbReference>
<dbReference type="FunFam" id="3.40.50.970:FF:000005">
    <property type="entry name" value="1-deoxy-D-xylulose-5-phosphate synthase"/>
    <property type="match status" value="1"/>
</dbReference>
<dbReference type="InterPro" id="IPR005475">
    <property type="entry name" value="Transketolase-like_Pyr-bd"/>
</dbReference>
<dbReference type="GO" id="GO:0046872">
    <property type="term" value="F:metal ion binding"/>
    <property type="evidence" value="ECO:0007669"/>
    <property type="project" value="UniProtKB-KW"/>
</dbReference>
<dbReference type="InterPro" id="IPR029061">
    <property type="entry name" value="THDP-binding"/>
</dbReference>
<gene>
    <name evidence="17" type="ORF">HY912_00390</name>
</gene>
<evidence type="ECO:0000256" key="12">
    <source>
        <dbReference type="ARBA" id="ARBA00023229"/>
    </source>
</evidence>
<dbReference type="EMBL" id="JACRDE010000014">
    <property type="protein sequence ID" value="MBI5247925.1"/>
    <property type="molecule type" value="Genomic_DNA"/>
</dbReference>
<evidence type="ECO:0000256" key="11">
    <source>
        <dbReference type="ARBA" id="ARBA00023052"/>
    </source>
</evidence>
<dbReference type="CDD" id="cd07033">
    <property type="entry name" value="TPP_PYR_DXS_TK_like"/>
    <property type="match status" value="1"/>
</dbReference>
<dbReference type="SMART" id="SM00861">
    <property type="entry name" value="Transket_pyr"/>
    <property type="match status" value="1"/>
</dbReference>
<accession>A0A9D6UWX4</accession>
<evidence type="ECO:0000256" key="6">
    <source>
        <dbReference type="ARBA" id="ARBA00013150"/>
    </source>
</evidence>
<comment type="caution">
    <text evidence="17">The sequence shown here is derived from an EMBL/GenBank/DDBJ whole genome shotgun (WGS) entry which is preliminary data.</text>
</comment>
<dbReference type="Pfam" id="PF02779">
    <property type="entry name" value="Transket_pyr"/>
    <property type="match status" value="1"/>
</dbReference>
<dbReference type="Pfam" id="PF02780">
    <property type="entry name" value="Transketolase_C"/>
    <property type="match status" value="1"/>
</dbReference>
<organism evidence="17 18">
    <name type="scientific">Desulfomonile tiedjei</name>
    <dbReference type="NCBI Taxonomy" id="2358"/>
    <lineage>
        <taxon>Bacteria</taxon>
        <taxon>Pseudomonadati</taxon>
        <taxon>Thermodesulfobacteriota</taxon>
        <taxon>Desulfomonilia</taxon>
        <taxon>Desulfomonilales</taxon>
        <taxon>Desulfomonilaceae</taxon>
        <taxon>Desulfomonile</taxon>
    </lineage>
</organism>
<dbReference type="Gene3D" id="3.40.50.970">
    <property type="match status" value="1"/>
</dbReference>
<evidence type="ECO:0000256" key="2">
    <source>
        <dbReference type="ARBA" id="ARBA00001964"/>
    </source>
</evidence>
<dbReference type="Proteomes" id="UP000807825">
    <property type="component" value="Unassembled WGS sequence"/>
</dbReference>
<evidence type="ECO:0000256" key="9">
    <source>
        <dbReference type="ARBA" id="ARBA00022842"/>
    </source>
</evidence>
<evidence type="ECO:0000259" key="16">
    <source>
        <dbReference type="SMART" id="SM00861"/>
    </source>
</evidence>
<evidence type="ECO:0000256" key="5">
    <source>
        <dbReference type="ARBA" id="ARBA00011738"/>
    </source>
</evidence>
<evidence type="ECO:0000256" key="14">
    <source>
        <dbReference type="ARBA" id="ARBA00074338"/>
    </source>
</evidence>
<dbReference type="SUPFAM" id="SSF52518">
    <property type="entry name" value="Thiamin diphosphate-binding fold (THDP-binding)"/>
    <property type="match status" value="1"/>
</dbReference>
<keyword evidence="8" id="KW-0479">Metal-binding</keyword>
<evidence type="ECO:0000256" key="1">
    <source>
        <dbReference type="ARBA" id="ARBA00001946"/>
    </source>
</evidence>
<evidence type="ECO:0000256" key="8">
    <source>
        <dbReference type="ARBA" id="ARBA00022723"/>
    </source>
</evidence>
<dbReference type="EC" id="2.2.1.7" evidence="6"/>
<evidence type="ECO:0000313" key="18">
    <source>
        <dbReference type="Proteomes" id="UP000807825"/>
    </source>
</evidence>
<comment type="cofactor">
    <cofactor evidence="1">
        <name>Mg(2+)</name>
        <dbReference type="ChEBI" id="CHEBI:18420"/>
    </cofactor>
</comment>
<evidence type="ECO:0000256" key="4">
    <source>
        <dbReference type="ARBA" id="ARBA00011081"/>
    </source>
</evidence>
<dbReference type="InterPro" id="IPR005477">
    <property type="entry name" value="Dxylulose-5-P_synthase"/>
</dbReference>
<dbReference type="SUPFAM" id="SSF52922">
    <property type="entry name" value="TK C-terminal domain-like"/>
    <property type="match status" value="1"/>
</dbReference>
<dbReference type="PANTHER" id="PTHR43322">
    <property type="entry name" value="1-D-DEOXYXYLULOSE 5-PHOSPHATE SYNTHASE-RELATED"/>
    <property type="match status" value="1"/>
</dbReference>
<dbReference type="GO" id="GO:0019288">
    <property type="term" value="P:isopentenyl diphosphate biosynthetic process, methylerythritol 4-phosphate pathway"/>
    <property type="evidence" value="ECO:0007669"/>
    <property type="project" value="TreeGrafter"/>
</dbReference>